<dbReference type="NCBIfam" id="TIGR01212">
    <property type="entry name" value="TIGR01212 family radical SAM protein"/>
    <property type="match status" value="1"/>
</dbReference>
<dbReference type="GO" id="GO:0046872">
    <property type="term" value="F:metal ion binding"/>
    <property type="evidence" value="ECO:0007669"/>
    <property type="project" value="UniProtKB-KW"/>
</dbReference>
<dbReference type="Pfam" id="PF04055">
    <property type="entry name" value="Radical_SAM"/>
    <property type="match status" value="1"/>
</dbReference>
<keyword evidence="2" id="KW-0004">4Fe-4S</keyword>
<dbReference type="AlphaFoldDB" id="A0A173S552"/>
<gene>
    <name evidence="8" type="ORF">ERS852425_01052</name>
</gene>
<accession>A0A173S552</accession>
<evidence type="ECO:0000313" key="8">
    <source>
        <dbReference type="EMBL" id="CUM85584.1"/>
    </source>
</evidence>
<dbReference type="Pfam" id="PF16199">
    <property type="entry name" value="Radical_SAM_C"/>
    <property type="match status" value="1"/>
</dbReference>
<name>A0A173S552_ANAHA</name>
<evidence type="ECO:0000313" key="9">
    <source>
        <dbReference type="Proteomes" id="UP000095598"/>
    </source>
</evidence>
<keyword evidence="3" id="KW-0949">S-adenosyl-L-methionine</keyword>
<feature type="domain" description="Radical SAM core" evidence="7">
    <location>
        <begin position="18"/>
        <end position="259"/>
    </location>
</feature>
<evidence type="ECO:0000256" key="1">
    <source>
        <dbReference type="ARBA" id="ARBA00001966"/>
    </source>
</evidence>
<dbReference type="SMART" id="SM00729">
    <property type="entry name" value="Elp3"/>
    <property type="match status" value="1"/>
</dbReference>
<dbReference type="Proteomes" id="UP000095598">
    <property type="component" value="Unassembled WGS sequence"/>
</dbReference>
<dbReference type="InterPro" id="IPR007197">
    <property type="entry name" value="rSAM"/>
</dbReference>
<evidence type="ECO:0000256" key="2">
    <source>
        <dbReference type="ARBA" id="ARBA00022485"/>
    </source>
</evidence>
<keyword evidence="4" id="KW-0479">Metal-binding</keyword>
<dbReference type="SFLD" id="SFLDG01091">
    <property type="entry name" value="uncharacterized_CHP01210-like"/>
    <property type="match status" value="1"/>
</dbReference>
<sequence length="305" mass="34444">MNWHGKRYYSFDSFLKNYFGEKIYKVSLDGGFTCPNRDGTLGTGGCIFCSEGGSGDFASSAALSVTDQITAGIEMVSRKIENGKYIAYFQAFTNTYGPIEKLEALYMEAVNDPRIVALAIGTRPDCLPAEVLELLNQLNKIKPVFVELGLQTIHEEIASFIRRGYPLSCFDEAVMNLHKIGVLTVVHLILGLPVETDDMMLESVRYLNHLPIHGVKFSMLHILKNTDLADYYEEHPFDVFTLESYVDLLLKCIENLSPEIVIHRLTGDGPRDLLIAPEWSVYKRKVLNRIAHEMKVKDVWQGDKL</sequence>
<keyword evidence="6" id="KW-0411">Iron-sulfur</keyword>
<proteinExistence type="predicted"/>
<evidence type="ECO:0000256" key="4">
    <source>
        <dbReference type="ARBA" id="ARBA00022723"/>
    </source>
</evidence>
<dbReference type="SUPFAM" id="SSF102114">
    <property type="entry name" value="Radical SAM enzymes"/>
    <property type="match status" value="1"/>
</dbReference>
<dbReference type="RefSeq" id="WP_055258192.1">
    <property type="nucleotide sequence ID" value="NZ_CYXT01000005.1"/>
</dbReference>
<dbReference type="InterPro" id="IPR005911">
    <property type="entry name" value="YhcC-like"/>
</dbReference>
<dbReference type="Gene3D" id="3.80.30.20">
    <property type="entry name" value="tm_1862 like domain"/>
    <property type="match status" value="1"/>
</dbReference>
<evidence type="ECO:0000256" key="5">
    <source>
        <dbReference type="ARBA" id="ARBA00023004"/>
    </source>
</evidence>
<dbReference type="InterPro" id="IPR032432">
    <property type="entry name" value="Radical_SAM_C"/>
</dbReference>
<dbReference type="InterPro" id="IPR006638">
    <property type="entry name" value="Elp3/MiaA/NifB-like_rSAM"/>
</dbReference>
<organism evidence="8 9">
    <name type="scientific">Anaerostipes hadrus</name>
    <dbReference type="NCBI Taxonomy" id="649756"/>
    <lineage>
        <taxon>Bacteria</taxon>
        <taxon>Bacillati</taxon>
        <taxon>Bacillota</taxon>
        <taxon>Clostridia</taxon>
        <taxon>Lachnospirales</taxon>
        <taxon>Lachnospiraceae</taxon>
        <taxon>Anaerostipes</taxon>
    </lineage>
</organism>
<comment type="cofactor">
    <cofactor evidence="1">
        <name>[4Fe-4S] cluster</name>
        <dbReference type="ChEBI" id="CHEBI:49883"/>
    </cofactor>
</comment>
<dbReference type="PANTHER" id="PTHR11135">
    <property type="entry name" value="HISTONE ACETYLTRANSFERASE-RELATED"/>
    <property type="match status" value="1"/>
</dbReference>
<dbReference type="PANTHER" id="PTHR11135:SF1">
    <property type="entry name" value="PROTEIN YHCC"/>
    <property type="match status" value="1"/>
</dbReference>
<dbReference type="SFLD" id="SFLDS00029">
    <property type="entry name" value="Radical_SAM"/>
    <property type="match status" value="1"/>
</dbReference>
<dbReference type="InterPro" id="IPR058240">
    <property type="entry name" value="rSAM_sf"/>
</dbReference>
<dbReference type="EMBL" id="CYXT01000005">
    <property type="protein sequence ID" value="CUM85584.1"/>
    <property type="molecule type" value="Genomic_DNA"/>
</dbReference>
<evidence type="ECO:0000259" key="7">
    <source>
        <dbReference type="PROSITE" id="PS51918"/>
    </source>
</evidence>
<protein>
    <submittedName>
        <fullName evidence="8">Radical SAM protein</fullName>
    </submittedName>
</protein>
<dbReference type="GO" id="GO:0051539">
    <property type="term" value="F:4 iron, 4 sulfur cluster binding"/>
    <property type="evidence" value="ECO:0007669"/>
    <property type="project" value="UniProtKB-KW"/>
</dbReference>
<evidence type="ECO:0000256" key="6">
    <source>
        <dbReference type="ARBA" id="ARBA00023014"/>
    </source>
</evidence>
<dbReference type="PROSITE" id="PS51918">
    <property type="entry name" value="RADICAL_SAM"/>
    <property type="match status" value="1"/>
</dbReference>
<dbReference type="GO" id="GO:0003824">
    <property type="term" value="F:catalytic activity"/>
    <property type="evidence" value="ECO:0007669"/>
    <property type="project" value="InterPro"/>
</dbReference>
<dbReference type="SFLD" id="SFLDG01086">
    <property type="entry name" value="elongater_protein-like"/>
    <property type="match status" value="1"/>
</dbReference>
<keyword evidence="5" id="KW-0408">Iron</keyword>
<dbReference type="InterPro" id="IPR039661">
    <property type="entry name" value="ELP3"/>
</dbReference>
<reference evidence="8 9" key="1">
    <citation type="submission" date="2015-09" db="EMBL/GenBank/DDBJ databases">
        <authorList>
            <consortium name="Pathogen Informatics"/>
        </authorList>
    </citation>
    <scope>NUCLEOTIDE SEQUENCE [LARGE SCALE GENOMIC DNA]</scope>
    <source>
        <strain evidence="8 9">2789STDY5608868</strain>
    </source>
</reference>
<evidence type="ECO:0000256" key="3">
    <source>
        <dbReference type="ARBA" id="ARBA00022691"/>
    </source>
</evidence>
<dbReference type="InterPro" id="IPR023404">
    <property type="entry name" value="rSAM_horseshoe"/>
</dbReference>